<dbReference type="EMBL" id="HE601449">
    <property type="protein sequence ID" value="CAS01196.1"/>
    <property type="molecule type" value="Genomic_DNA"/>
</dbReference>
<proteinExistence type="predicted"/>
<evidence type="ECO:0000256" key="1">
    <source>
        <dbReference type="SAM" id="MobiDB-lite"/>
    </source>
</evidence>
<dbReference type="RefSeq" id="XP_045100753.1">
    <property type="nucleotide sequence ID" value="XM_045241083.1"/>
</dbReference>
<keyword evidence="2" id="KW-1133">Transmembrane helix</keyword>
<dbReference type="AlphaFoldDB" id="B6IED2"/>
<sequence>MKGADTVMSGMVQYNDWLDEECSNMAREGLRTLVVARKPLSPAELEAFDRAYHAAKMSISDRSQNMANVVNRMLERDLQLLCLTGVEDRLQSSLNSRGFYILVFSVQFLVLLICIAYCNVIMGGTIQSFVTAIGQSFVDAFTLKQIRNFVEERKVRTQQRQAVPDEPMTERGGASDEPGTSNTVDA</sequence>
<keyword evidence="2" id="KW-0812">Transmembrane</keyword>
<dbReference type="HOGENOM" id="CLU_1455655_0_0_1"/>
<dbReference type="PANTHER" id="PTHR24092:SF5">
    <property type="entry name" value="PHOSPHOLIPID-TRANSPORTING ATPASE"/>
    <property type="match status" value="1"/>
</dbReference>
<dbReference type="Gene3D" id="3.40.1110.10">
    <property type="entry name" value="Calcium-transporting ATPase, cytoplasmic domain N"/>
    <property type="match status" value="1"/>
</dbReference>
<feature type="region of interest" description="Disordered" evidence="1">
    <location>
        <begin position="155"/>
        <end position="186"/>
    </location>
</feature>
<dbReference type="STRING" id="6238.B6IED2"/>
<gene>
    <name evidence="3" type="ORF">CBG26757</name>
    <name evidence="3" type="ORF">CBG_26757</name>
</gene>
<reference evidence="3 4" key="2">
    <citation type="journal article" date="2011" name="PLoS Genet.">
        <title>Caenorhabditis briggsae recombinant inbred line genotypes reveal inter-strain incompatibility and the evolution of recombination.</title>
        <authorList>
            <person name="Ross J.A."/>
            <person name="Koboldt D.C."/>
            <person name="Staisch J.E."/>
            <person name="Chamberlin H.M."/>
            <person name="Gupta B.P."/>
            <person name="Miller R.D."/>
            <person name="Baird S.E."/>
            <person name="Haag E.S."/>
        </authorList>
    </citation>
    <scope>NUCLEOTIDE SEQUENCE [LARGE SCALE GENOMIC DNA]</scope>
    <source>
        <strain evidence="3 4">AF16</strain>
    </source>
</reference>
<accession>B6IED2</accession>
<dbReference type="Proteomes" id="UP000008549">
    <property type="component" value="Unassembled WGS sequence"/>
</dbReference>
<evidence type="ECO:0000256" key="2">
    <source>
        <dbReference type="SAM" id="Phobius"/>
    </source>
</evidence>
<evidence type="ECO:0000313" key="4">
    <source>
        <dbReference type="Proteomes" id="UP000008549"/>
    </source>
</evidence>
<protein>
    <submittedName>
        <fullName evidence="3">Protein CBG26757</fullName>
    </submittedName>
</protein>
<dbReference type="GO" id="GO:0000166">
    <property type="term" value="F:nucleotide binding"/>
    <property type="evidence" value="ECO:0007669"/>
    <property type="project" value="InterPro"/>
</dbReference>
<dbReference type="GeneID" id="68918228"/>
<organism evidence="3 4">
    <name type="scientific">Caenorhabditis briggsae</name>
    <dbReference type="NCBI Taxonomy" id="6238"/>
    <lineage>
        <taxon>Eukaryota</taxon>
        <taxon>Metazoa</taxon>
        <taxon>Ecdysozoa</taxon>
        <taxon>Nematoda</taxon>
        <taxon>Chromadorea</taxon>
        <taxon>Rhabditida</taxon>
        <taxon>Rhabditina</taxon>
        <taxon>Rhabditomorpha</taxon>
        <taxon>Rhabditoidea</taxon>
        <taxon>Rhabditidae</taxon>
        <taxon>Peloderinae</taxon>
        <taxon>Caenorhabditis</taxon>
    </lineage>
</organism>
<dbReference type="CTD" id="68918228"/>
<name>B6IED2_CAEBR</name>
<dbReference type="InterPro" id="IPR023299">
    <property type="entry name" value="ATPase_P-typ_cyto_dom_N"/>
</dbReference>
<keyword evidence="4" id="KW-1185">Reference proteome</keyword>
<dbReference type="eggNOG" id="KOG0210">
    <property type="taxonomic scope" value="Eukaryota"/>
</dbReference>
<dbReference type="KEGG" id="cbr:CBG_26757"/>
<reference evidence="3 4" key="1">
    <citation type="journal article" date="2003" name="PLoS Biol.">
        <title>The genome sequence of Caenorhabditis briggsae: a platform for comparative genomics.</title>
        <authorList>
            <person name="Stein L.D."/>
            <person name="Bao Z."/>
            <person name="Blasiar D."/>
            <person name="Blumenthal T."/>
            <person name="Brent M.R."/>
            <person name="Chen N."/>
            <person name="Chinwalla A."/>
            <person name="Clarke L."/>
            <person name="Clee C."/>
            <person name="Coghlan A."/>
            <person name="Coulson A."/>
            <person name="D'Eustachio P."/>
            <person name="Fitch D.H."/>
            <person name="Fulton L.A."/>
            <person name="Fulton R.E."/>
            <person name="Griffiths-Jones S."/>
            <person name="Harris T.W."/>
            <person name="Hillier L.W."/>
            <person name="Kamath R."/>
            <person name="Kuwabara P.E."/>
            <person name="Mardis E.R."/>
            <person name="Marra M.A."/>
            <person name="Miner T.L."/>
            <person name="Minx P."/>
            <person name="Mullikin J.C."/>
            <person name="Plumb R.W."/>
            <person name="Rogers J."/>
            <person name="Schein J.E."/>
            <person name="Sohrmann M."/>
            <person name="Spieth J."/>
            <person name="Stajich J.E."/>
            <person name="Wei C."/>
            <person name="Willey D."/>
            <person name="Wilson R.K."/>
            <person name="Durbin R."/>
            <person name="Waterston R.H."/>
        </authorList>
    </citation>
    <scope>NUCLEOTIDE SEQUENCE [LARGE SCALE GENOMIC DNA]</scope>
    <source>
        <strain evidence="3 4">AF16</strain>
    </source>
</reference>
<evidence type="ECO:0000313" key="3">
    <source>
        <dbReference type="EMBL" id="CAS01196.1"/>
    </source>
</evidence>
<keyword evidence="2" id="KW-0472">Membrane</keyword>
<dbReference type="PANTHER" id="PTHR24092">
    <property type="entry name" value="PROBABLE PHOSPHOLIPID-TRANSPORTING ATPASE"/>
    <property type="match status" value="1"/>
</dbReference>
<feature type="transmembrane region" description="Helical" evidence="2">
    <location>
        <begin position="99"/>
        <end position="122"/>
    </location>
</feature>